<protein>
    <submittedName>
        <fullName evidence="1">Uncharacterized protein</fullName>
    </submittedName>
</protein>
<gene>
    <name evidence="1" type="ORF">BK661_02210</name>
</gene>
<comment type="caution">
    <text evidence="1">The sequence shown here is derived from an EMBL/GenBank/DDBJ whole genome shotgun (WGS) entry which is preliminary data.</text>
</comment>
<dbReference type="AlphaFoldDB" id="A0A423JG32"/>
<name>A0A423JG32_9PSED</name>
<sequence>MGREYLSILVHRVLHPQRIDNLWRGGLLPLGCEAALKSADAECQIERGRFGGCFAAQREQAPSPQKRQASQDLDLDGNIQINPLDFARS</sequence>
<accession>A0A423JG32</accession>
<organism evidence="1 2">
    <name type="scientific">Pseudomonas frederiksbergensis</name>
    <dbReference type="NCBI Taxonomy" id="104087"/>
    <lineage>
        <taxon>Bacteria</taxon>
        <taxon>Pseudomonadati</taxon>
        <taxon>Pseudomonadota</taxon>
        <taxon>Gammaproteobacteria</taxon>
        <taxon>Pseudomonadales</taxon>
        <taxon>Pseudomonadaceae</taxon>
        <taxon>Pseudomonas</taxon>
    </lineage>
</organism>
<evidence type="ECO:0000313" key="1">
    <source>
        <dbReference type="EMBL" id="RON36666.1"/>
    </source>
</evidence>
<dbReference type="EMBL" id="MOBL01000002">
    <property type="protein sequence ID" value="RON36666.1"/>
    <property type="molecule type" value="Genomic_DNA"/>
</dbReference>
<proteinExistence type="predicted"/>
<evidence type="ECO:0000313" key="2">
    <source>
        <dbReference type="Proteomes" id="UP000283260"/>
    </source>
</evidence>
<dbReference type="Proteomes" id="UP000283260">
    <property type="component" value="Unassembled WGS sequence"/>
</dbReference>
<reference evidence="1 2" key="1">
    <citation type="submission" date="2016-10" db="EMBL/GenBank/DDBJ databases">
        <title>Comparative genome analysis of multiple Pseudomonas spp. focuses on biocontrol and plant growth promoting traits.</title>
        <authorList>
            <person name="Tao X.-Y."/>
            <person name="Taylor C.G."/>
        </authorList>
    </citation>
    <scope>NUCLEOTIDE SEQUENCE [LARGE SCALE GENOMIC DNA]</scope>
    <source>
        <strain evidence="1 2">94G2</strain>
    </source>
</reference>